<organism evidence="3 4">
    <name type="scientific">Neospora caninum (strain Liverpool)</name>
    <dbReference type="NCBI Taxonomy" id="572307"/>
    <lineage>
        <taxon>Eukaryota</taxon>
        <taxon>Sar</taxon>
        <taxon>Alveolata</taxon>
        <taxon>Apicomplexa</taxon>
        <taxon>Conoidasida</taxon>
        <taxon>Coccidia</taxon>
        <taxon>Eucoccidiorida</taxon>
        <taxon>Eimeriorina</taxon>
        <taxon>Sarcocystidae</taxon>
        <taxon>Neospora</taxon>
    </lineage>
</organism>
<feature type="region of interest" description="Disordered" evidence="2">
    <location>
        <begin position="545"/>
        <end position="672"/>
    </location>
</feature>
<feature type="compositionally biased region" description="Polar residues" evidence="2">
    <location>
        <begin position="335"/>
        <end position="345"/>
    </location>
</feature>
<reference evidence="4" key="1">
    <citation type="journal article" date="2012" name="PLoS Pathog.">
        <title>Comparative genomics of the apicomplexan parasites Toxoplasma gondii and Neospora caninum: Coccidia differing in host range and transmission strategy.</title>
        <authorList>
            <person name="Reid A.J."/>
            <person name="Vermont S.J."/>
            <person name="Cotton J.A."/>
            <person name="Harris D."/>
            <person name="Hill-Cawthorne G.A."/>
            <person name="Konen-Waisman S."/>
            <person name="Latham S.M."/>
            <person name="Mourier T."/>
            <person name="Norton R."/>
            <person name="Quail M.A."/>
            <person name="Sanders M."/>
            <person name="Shanmugam D."/>
            <person name="Sohal A."/>
            <person name="Wasmuth J.D."/>
            <person name="Brunk B."/>
            <person name="Grigg M.E."/>
            <person name="Howard J.C."/>
            <person name="Parkinson J."/>
            <person name="Roos D.S."/>
            <person name="Trees A.J."/>
            <person name="Berriman M."/>
            <person name="Pain A."/>
            <person name="Wastling J.M."/>
        </authorList>
    </citation>
    <scope>NUCLEOTIDE SEQUENCE [LARGE SCALE GENOMIC DNA]</scope>
    <source>
        <strain evidence="4">Liverpool</strain>
    </source>
</reference>
<feature type="region of interest" description="Disordered" evidence="2">
    <location>
        <begin position="89"/>
        <end position="266"/>
    </location>
</feature>
<feature type="compositionally biased region" description="Polar residues" evidence="2">
    <location>
        <begin position="545"/>
        <end position="555"/>
    </location>
</feature>
<keyword evidence="4" id="KW-1185">Reference proteome</keyword>
<dbReference type="VEuPathDB" id="ToxoDB:NCLIV_004930"/>
<proteinExistence type="predicted"/>
<dbReference type="eggNOG" id="ENOG502R058">
    <property type="taxonomic scope" value="Eukaryota"/>
</dbReference>
<evidence type="ECO:0000313" key="4">
    <source>
        <dbReference type="Proteomes" id="UP000007494"/>
    </source>
</evidence>
<dbReference type="EMBL" id="FR823382">
    <property type="protein sequence ID" value="CBZ50017.1"/>
    <property type="molecule type" value="Genomic_DNA"/>
</dbReference>
<dbReference type="Proteomes" id="UP000007494">
    <property type="component" value="Chromosome II"/>
</dbReference>
<dbReference type="OMA" id="PKQSMMS"/>
<evidence type="ECO:0000256" key="1">
    <source>
        <dbReference type="SAM" id="Coils"/>
    </source>
</evidence>
<feature type="compositionally biased region" description="Low complexity" evidence="2">
    <location>
        <begin position="214"/>
        <end position="233"/>
    </location>
</feature>
<name>F0V8H6_NEOCL</name>
<feature type="compositionally biased region" description="Low complexity" evidence="2">
    <location>
        <begin position="242"/>
        <end position="262"/>
    </location>
</feature>
<dbReference type="InParanoid" id="F0V8H6"/>
<feature type="compositionally biased region" description="Acidic residues" evidence="2">
    <location>
        <begin position="186"/>
        <end position="195"/>
    </location>
</feature>
<keyword evidence="1" id="KW-0175">Coiled coil</keyword>
<dbReference type="OrthoDB" id="333868at2759"/>
<feature type="compositionally biased region" description="Low complexity" evidence="2">
    <location>
        <begin position="319"/>
        <end position="334"/>
    </location>
</feature>
<sequence length="904" mass="98162">MAGRFEFLRKLKSPQKPRPRIQIASPSPLWKLEAVTVVWQAMPSVSAFRTLTADPPALGIPETFSVFAYRSFGLKNYIQAQAEPEQETLCLPSFKKKRKPEPESEQKEDKDSSKDQNESDAAQPKNEGEEAAESSEPKASDEKAPSKEESSDKKESDKESSDKAADAKSDSDSETNSPDERADGDSSSDADAEEAESVHAVAKSKSKRSESKPSLKATSRSDTSVSAASSRSRNSVRKSDATSESVSRRSSVASAHAAVNDARAADPLEEQIALLTKERDEAVQLRDSVSAKLEEVRKENESLRRELDEEKQKVKDLESALSSATTAPVAASVADQQDQNTSTLSAAVPGESQSSESAEAEGKSSPMEATLGSPNSFSRHSSKASGLSQAPEFEPVETFTRSFSPAPAAVAAVPAEERLETDEELKKVVAERDALAKQLETAAAFYTSHIQRVTDIYNRVVARAQAAERKKNKYAEKLAELMMMQAANVEGEARELPQPPQPKAERAEVEALRVQNQELEDRLGALIDRCYLLQQELVNAQKCSALPHSQSMSRRSTLRSHQEPSRQTTLVPLSRKSSASTAQTLVPLDQRCASAGSGDPKLLSQAVEREQTRSPSLVPRDSAYEYPRLLYEKEDETREEAASPESHEETASTPSRLGTLRLDFGNTGDDAPLRQVTSRVTFSVLSGQGGRSSPRESLISLSSDMFAEPESRAGTQATSLRTIPEEGGKPDAAITSKQSTTSVPPDMIVESESRAGSRSTSLRTIPEAGEKRAVDLRALERTSSEKGIESFLTQDNDDGNSVLSNFSRRSGLETFPSGGAPVLVTAHCCGKAVKKSDLRNMENCGCTVCRNCLKQALTSSKEDIRNFMGSDPVTGGTQWKIRCPRCSHPQIVSTKKSRGYSFVA</sequence>
<evidence type="ECO:0000313" key="3">
    <source>
        <dbReference type="EMBL" id="CBZ50017.1"/>
    </source>
</evidence>
<feature type="coiled-coil region" evidence="1">
    <location>
        <begin position="457"/>
        <end position="484"/>
    </location>
</feature>
<feature type="compositionally biased region" description="Basic and acidic residues" evidence="2">
    <location>
        <begin position="292"/>
        <end position="318"/>
    </location>
</feature>
<gene>
    <name evidence="3" type="ORF">NCLIV_004930</name>
</gene>
<dbReference type="RefSeq" id="XP_003880052.1">
    <property type="nucleotide sequence ID" value="XM_003880003.1"/>
</dbReference>
<dbReference type="AlphaFoldDB" id="F0V8H6"/>
<feature type="compositionally biased region" description="Basic and acidic residues" evidence="2">
    <location>
        <begin position="135"/>
        <end position="171"/>
    </location>
</feature>
<feature type="region of interest" description="Disordered" evidence="2">
    <location>
        <begin position="707"/>
        <end position="744"/>
    </location>
</feature>
<accession>F0V8H6</accession>
<feature type="compositionally biased region" description="Basic and acidic residues" evidence="2">
    <location>
        <begin position="100"/>
        <end position="117"/>
    </location>
</feature>
<feature type="compositionally biased region" description="Polar residues" evidence="2">
    <location>
        <begin position="565"/>
        <end position="584"/>
    </location>
</feature>
<dbReference type="GeneID" id="13446063"/>
<feature type="region of interest" description="Disordered" evidence="2">
    <location>
        <begin position="279"/>
        <end position="399"/>
    </location>
</feature>
<protein>
    <submittedName>
        <fullName evidence="3">Uncharacterized protein</fullName>
    </submittedName>
</protein>
<feature type="compositionally biased region" description="Polar residues" evidence="2">
    <location>
        <begin position="372"/>
        <end position="388"/>
    </location>
</feature>
<evidence type="ECO:0000256" key="2">
    <source>
        <dbReference type="SAM" id="MobiDB-lite"/>
    </source>
</evidence>
<feature type="compositionally biased region" description="Basic and acidic residues" evidence="2">
    <location>
        <begin position="630"/>
        <end position="650"/>
    </location>
</feature>